<dbReference type="OrthoDB" id="1121542at2"/>
<accession>A0A0L8V8X3</accession>
<feature type="signal peptide" evidence="1">
    <location>
        <begin position="1"/>
        <end position="17"/>
    </location>
</feature>
<sequence length="241" mass="27519">MKLILPLLGMTMSVMLATAVLPKKANAQLLNVKPWHGYYPEMNDDYPLSFIAFKGWLLPVPHVFVRTWPTHYYVELGALPVSDATEYAGQTKTGLLRIAAKLLERSQIKGRHDETSQIKDNTQLQKVIEERLFNARKDELPDIYGLAGQFIRLYQKIGNFDRLENSSKVKHILRDEADDLLMRFLMVNLLESDHGAKLESFAGIQSELNQLVGETDYTYRKLCHLNVFGNPTTGSYAFLTR</sequence>
<evidence type="ECO:0000313" key="3">
    <source>
        <dbReference type="Proteomes" id="UP000036958"/>
    </source>
</evidence>
<dbReference type="RefSeq" id="WP_053183476.1">
    <property type="nucleotide sequence ID" value="NZ_LGIA01000151.1"/>
</dbReference>
<proteinExistence type="predicted"/>
<gene>
    <name evidence="2" type="ORF">NC99_23280</name>
</gene>
<evidence type="ECO:0000313" key="2">
    <source>
        <dbReference type="EMBL" id="KOH44896.1"/>
    </source>
</evidence>
<reference evidence="3" key="1">
    <citation type="submission" date="2015-07" db="EMBL/GenBank/DDBJ databases">
        <title>Genome sequencing of Sunxiuqinia dokdonensis strain SK.</title>
        <authorList>
            <person name="Ahn S."/>
            <person name="Kim B.-C."/>
        </authorList>
    </citation>
    <scope>NUCLEOTIDE SEQUENCE [LARGE SCALE GENOMIC DNA]</scope>
    <source>
        <strain evidence="3">SK</strain>
    </source>
</reference>
<keyword evidence="1" id="KW-0732">Signal</keyword>
<dbReference type="EMBL" id="LGIA01000151">
    <property type="protein sequence ID" value="KOH44896.1"/>
    <property type="molecule type" value="Genomic_DNA"/>
</dbReference>
<evidence type="ECO:0000256" key="1">
    <source>
        <dbReference type="SAM" id="SignalP"/>
    </source>
</evidence>
<dbReference type="Proteomes" id="UP000036958">
    <property type="component" value="Unassembled WGS sequence"/>
</dbReference>
<name>A0A0L8V8X3_9BACT</name>
<feature type="chain" id="PRO_5005591531" evidence="1">
    <location>
        <begin position="18"/>
        <end position="241"/>
    </location>
</feature>
<comment type="caution">
    <text evidence="2">The sequence shown here is derived from an EMBL/GenBank/DDBJ whole genome shotgun (WGS) entry which is preliminary data.</text>
</comment>
<dbReference type="STRING" id="1409788.NC99_23280"/>
<organism evidence="2 3">
    <name type="scientific">Sunxiuqinia dokdonensis</name>
    <dbReference type="NCBI Taxonomy" id="1409788"/>
    <lineage>
        <taxon>Bacteria</taxon>
        <taxon>Pseudomonadati</taxon>
        <taxon>Bacteroidota</taxon>
        <taxon>Bacteroidia</taxon>
        <taxon>Marinilabiliales</taxon>
        <taxon>Prolixibacteraceae</taxon>
        <taxon>Sunxiuqinia</taxon>
    </lineage>
</organism>
<protein>
    <submittedName>
        <fullName evidence="2">Uncharacterized protein</fullName>
    </submittedName>
</protein>
<keyword evidence="3" id="KW-1185">Reference proteome</keyword>
<dbReference type="AlphaFoldDB" id="A0A0L8V8X3"/>